<reference evidence="2" key="1">
    <citation type="submission" date="2017-09" db="EMBL/GenBank/DDBJ databases">
        <title>Depth-based differentiation of microbial function through sediment-hosted aquifers and enrichment of novel symbionts in the deep terrestrial subsurface.</title>
        <authorList>
            <person name="Probst A.J."/>
            <person name="Ladd B."/>
            <person name="Jarett J.K."/>
            <person name="Geller-Mcgrath D.E."/>
            <person name="Sieber C.M.K."/>
            <person name="Emerson J.B."/>
            <person name="Anantharaman K."/>
            <person name="Thomas B.C."/>
            <person name="Malmstrom R."/>
            <person name="Stieglmeier M."/>
            <person name="Klingl A."/>
            <person name="Woyke T."/>
            <person name="Ryan C.M."/>
            <person name="Banfield J.F."/>
        </authorList>
    </citation>
    <scope>NUCLEOTIDE SEQUENCE [LARGE SCALE GENOMIC DNA]</scope>
</reference>
<dbReference type="EMBL" id="PFEA01000029">
    <property type="protein sequence ID" value="PJE59826.1"/>
    <property type="molecule type" value="Genomic_DNA"/>
</dbReference>
<gene>
    <name evidence="1" type="ORF">COU85_01640</name>
</gene>
<proteinExistence type="predicted"/>
<evidence type="ECO:0000313" key="2">
    <source>
        <dbReference type="Proteomes" id="UP000231086"/>
    </source>
</evidence>
<name>A0A2M8KIT7_9BACT</name>
<dbReference type="Proteomes" id="UP000231086">
    <property type="component" value="Unassembled WGS sequence"/>
</dbReference>
<accession>A0A2M8KIT7</accession>
<protein>
    <submittedName>
        <fullName evidence="1">Uncharacterized protein</fullName>
    </submittedName>
</protein>
<dbReference type="AlphaFoldDB" id="A0A2M8KIT7"/>
<organism evidence="1 2">
    <name type="scientific">Candidatus Portnoybacteria bacterium CG10_big_fil_rev_8_21_14_0_10_44_7</name>
    <dbReference type="NCBI Taxonomy" id="1974816"/>
    <lineage>
        <taxon>Bacteria</taxon>
        <taxon>Candidatus Portnoyibacteriota</taxon>
    </lineage>
</organism>
<evidence type="ECO:0000313" key="1">
    <source>
        <dbReference type="EMBL" id="PJE59826.1"/>
    </source>
</evidence>
<comment type="caution">
    <text evidence="1">The sequence shown here is derived from an EMBL/GenBank/DDBJ whole genome shotgun (WGS) entry which is preliminary data.</text>
</comment>
<sequence>MPHETRADLQLTIDLMKRLRQIRGVENSYGFSIIYPGTEMETMAKQLGIFPPDFSWNSPYESVKYKLVGVDKSLPLMEWPGAEIETVKTYLTRQLGLGKSPAKKLWIKIKKIKSFKDIGQLLKIGFKFLLNK</sequence>